<organism evidence="2 3">
    <name type="scientific">Cercophora samala</name>
    <dbReference type="NCBI Taxonomy" id="330535"/>
    <lineage>
        <taxon>Eukaryota</taxon>
        <taxon>Fungi</taxon>
        <taxon>Dikarya</taxon>
        <taxon>Ascomycota</taxon>
        <taxon>Pezizomycotina</taxon>
        <taxon>Sordariomycetes</taxon>
        <taxon>Sordariomycetidae</taxon>
        <taxon>Sordariales</taxon>
        <taxon>Lasiosphaeriaceae</taxon>
        <taxon>Cercophora</taxon>
    </lineage>
</organism>
<proteinExistence type="predicted"/>
<feature type="non-terminal residue" evidence="2">
    <location>
        <position position="208"/>
    </location>
</feature>
<keyword evidence="3" id="KW-1185">Reference proteome</keyword>
<dbReference type="AlphaFoldDB" id="A0AA39Z342"/>
<comment type="caution">
    <text evidence="2">The sequence shown here is derived from an EMBL/GenBank/DDBJ whole genome shotgun (WGS) entry which is preliminary data.</text>
</comment>
<gene>
    <name evidence="2" type="ORF">QBC41DRAFT_329554</name>
</gene>
<protein>
    <submittedName>
        <fullName evidence="2">Uncharacterized protein</fullName>
    </submittedName>
</protein>
<dbReference type="EMBL" id="JAULSY010000137">
    <property type="protein sequence ID" value="KAK0662562.1"/>
    <property type="molecule type" value="Genomic_DNA"/>
</dbReference>
<evidence type="ECO:0000313" key="3">
    <source>
        <dbReference type="Proteomes" id="UP001174997"/>
    </source>
</evidence>
<feature type="region of interest" description="Disordered" evidence="1">
    <location>
        <begin position="184"/>
        <end position="208"/>
    </location>
</feature>
<sequence>MFHHRRRIPRFMACSGMRRVSAYVELGKDYIATLNDLFVTLLASPVDMHIRKQTSYPLEYYQPVSECLPIQGLQSEKKERHEIWVGMLAKKPNRGCCRCMLRTCCVKQICVVSHDGGCGTLSLVLARCWGRERRWNIPNRATRRRRWYPLAVAVTSGSANSAPMGLKMVANTCRASVMPRTAPFHRNASRCPSSQCPPPPRDISGSQV</sequence>
<accession>A0AA39Z342</accession>
<name>A0AA39Z342_9PEZI</name>
<evidence type="ECO:0000256" key="1">
    <source>
        <dbReference type="SAM" id="MobiDB-lite"/>
    </source>
</evidence>
<dbReference type="Proteomes" id="UP001174997">
    <property type="component" value="Unassembled WGS sequence"/>
</dbReference>
<evidence type="ECO:0000313" key="2">
    <source>
        <dbReference type="EMBL" id="KAK0662562.1"/>
    </source>
</evidence>
<reference evidence="2" key="1">
    <citation type="submission" date="2023-06" db="EMBL/GenBank/DDBJ databases">
        <title>Genome-scale phylogeny and comparative genomics of the fungal order Sordariales.</title>
        <authorList>
            <consortium name="Lawrence Berkeley National Laboratory"/>
            <person name="Hensen N."/>
            <person name="Bonometti L."/>
            <person name="Westerberg I."/>
            <person name="Brannstrom I.O."/>
            <person name="Guillou S."/>
            <person name="Cros-Aarteil S."/>
            <person name="Calhoun S."/>
            <person name="Haridas S."/>
            <person name="Kuo A."/>
            <person name="Mondo S."/>
            <person name="Pangilinan J."/>
            <person name="Riley R."/>
            <person name="Labutti K."/>
            <person name="Andreopoulos B."/>
            <person name="Lipzen A."/>
            <person name="Chen C."/>
            <person name="Yanf M."/>
            <person name="Daum C."/>
            <person name="Ng V."/>
            <person name="Clum A."/>
            <person name="Steindorff A."/>
            <person name="Ohm R."/>
            <person name="Martin F."/>
            <person name="Silar P."/>
            <person name="Natvig D."/>
            <person name="Lalanne C."/>
            <person name="Gautier V."/>
            <person name="Ament-Velasquez S.L."/>
            <person name="Kruys A."/>
            <person name="Hutchinson M.I."/>
            <person name="Powell A.J."/>
            <person name="Barry K."/>
            <person name="Miller A.N."/>
            <person name="Grigoriev I.V."/>
            <person name="Debuchy R."/>
            <person name="Gladieux P."/>
            <person name="Thoren M.H."/>
            <person name="Johannesson H."/>
        </authorList>
    </citation>
    <scope>NUCLEOTIDE SEQUENCE</scope>
    <source>
        <strain evidence="2">CBS 307.81</strain>
    </source>
</reference>